<comment type="caution">
    <text evidence="2">The sequence shown here is derived from an EMBL/GenBank/DDBJ whole genome shotgun (WGS) entry which is preliminary data.</text>
</comment>
<gene>
    <name evidence="2" type="ORF">ACFPIJ_30835</name>
</gene>
<keyword evidence="3" id="KW-1185">Reference proteome</keyword>
<organism evidence="2 3">
    <name type="scientific">Dactylosporangium cerinum</name>
    <dbReference type="NCBI Taxonomy" id="1434730"/>
    <lineage>
        <taxon>Bacteria</taxon>
        <taxon>Bacillati</taxon>
        <taxon>Actinomycetota</taxon>
        <taxon>Actinomycetes</taxon>
        <taxon>Micromonosporales</taxon>
        <taxon>Micromonosporaceae</taxon>
        <taxon>Dactylosporangium</taxon>
    </lineage>
</organism>
<evidence type="ECO:0000313" key="3">
    <source>
        <dbReference type="Proteomes" id="UP001595912"/>
    </source>
</evidence>
<feature type="domain" description="DUF4240" evidence="1">
    <location>
        <begin position="10"/>
        <end position="136"/>
    </location>
</feature>
<dbReference type="Pfam" id="PF14024">
    <property type="entry name" value="DUF4240"/>
    <property type="match status" value="1"/>
</dbReference>
<proteinExistence type="predicted"/>
<dbReference type="Proteomes" id="UP001595912">
    <property type="component" value="Unassembled WGS sequence"/>
</dbReference>
<name>A0ABV9W0R3_9ACTN</name>
<protein>
    <submittedName>
        <fullName evidence="2">DUF4240 domain-containing protein</fullName>
    </submittedName>
</protein>
<evidence type="ECO:0000313" key="2">
    <source>
        <dbReference type="EMBL" id="MFC5002216.1"/>
    </source>
</evidence>
<evidence type="ECO:0000259" key="1">
    <source>
        <dbReference type="Pfam" id="PF14024"/>
    </source>
</evidence>
<reference evidence="3" key="1">
    <citation type="journal article" date="2019" name="Int. J. Syst. Evol. Microbiol.">
        <title>The Global Catalogue of Microorganisms (GCM) 10K type strain sequencing project: providing services to taxonomists for standard genome sequencing and annotation.</title>
        <authorList>
            <consortium name="The Broad Institute Genomics Platform"/>
            <consortium name="The Broad Institute Genome Sequencing Center for Infectious Disease"/>
            <person name="Wu L."/>
            <person name="Ma J."/>
        </authorList>
    </citation>
    <scope>NUCLEOTIDE SEQUENCE [LARGE SCALE GENOMIC DNA]</scope>
    <source>
        <strain evidence="3">CGMCC 4.7152</strain>
    </source>
</reference>
<dbReference type="EMBL" id="JBHSIU010000041">
    <property type="protein sequence ID" value="MFC5002216.1"/>
    <property type="molecule type" value="Genomic_DNA"/>
</dbReference>
<accession>A0ABV9W0R3</accession>
<dbReference type="InterPro" id="IPR025334">
    <property type="entry name" value="DUF4240"/>
</dbReference>
<dbReference type="RefSeq" id="WP_380120925.1">
    <property type="nucleotide sequence ID" value="NZ_JBHSIU010000041.1"/>
</dbReference>
<sequence length="186" mass="20328">MAGTEIGDVWRAVEQARAGLPVTAEAEKVAESMVRLLSRWQPADIAAFDRPVRELLAVSYRSDLWAAAYIINGGASDDGFDYFRGWLIAQGRDTFERALADPDSLAGHPAVVAAAAEGRDDLEGEDILGVAWQAYRDVTGADGLPRPVDPVALPDLDPDWDFDFDDSAEMRRRLPRLAALHDYAEG</sequence>